<sequence>MDNQNQDAVPLNEETINEEDQEENADEEEIISEQELSEAEEEQSSVESEEEADDPHEHLDENDEDNTEERQMYQEYLHLIKQIDEQNAIIHDLKMSLNALKCQICKSQRDEKNYRRLAICQEQEHIKLRIMMNRAVQLQNFGSRRHYDDIEWEITDVEHDSFIIGSQMNMFSCPSLDKQSQAQACLHTGTDFDDDDDDD</sequence>
<proteinExistence type="predicted"/>
<dbReference type="InParanoid" id="B4MXB4"/>
<evidence type="ECO:0000313" key="3">
    <source>
        <dbReference type="Proteomes" id="UP000007798"/>
    </source>
</evidence>
<feature type="region of interest" description="Disordered" evidence="1">
    <location>
        <begin position="1"/>
        <end position="68"/>
    </location>
</feature>
<feature type="compositionally biased region" description="Acidic residues" evidence="1">
    <location>
        <begin position="15"/>
        <end position="67"/>
    </location>
</feature>
<organism evidence="2 3">
    <name type="scientific">Drosophila willistoni</name>
    <name type="common">Fruit fly</name>
    <dbReference type="NCBI Taxonomy" id="7260"/>
    <lineage>
        <taxon>Eukaryota</taxon>
        <taxon>Metazoa</taxon>
        <taxon>Ecdysozoa</taxon>
        <taxon>Arthropoda</taxon>
        <taxon>Hexapoda</taxon>
        <taxon>Insecta</taxon>
        <taxon>Pterygota</taxon>
        <taxon>Neoptera</taxon>
        <taxon>Endopterygota</taxon>
        <taxon>Diptera</taxon>
        <taxon>Brachycera</taxon>
        <taxon>Muscomorpha</taxon>
        <taxon>Ephydroidea</taxon>
        <taxon>Drosophilidae</taxon>
        <taxon>Drosophila</taxon>
        <taxon>Sophophora</taxon>
    </lineage>
</organism>
<dbReference type="Proteomes" id="UP000007798">
    <property type="component" value="Unassembled WGS sequence"/>
</dbReference>
<dbReference type="OMA" id="TIKCASA"/>
<dbReference type="HOGENOM" id="CLU_086161_0_0_1"/>
<gene>
    <name evidence="2" type="primary">Dwil\GK18914</name>
    <name evidence="2" type="ORF">Dwil_GK18914</name>
</gene>
<protein>
    <submittedName>
        <fullName evidence="2">Uncharacterized protein</fullName>
    </submittedName>
</protein>
<dbReference type="EMBL" id="CH963876">
    <property type="protein sequence ID" value="EDW76947.1"/>
    <property type="molecule type" value="Genomic_DNA"/>
</dbReference>
<dbReference type="PhylomeDB" id="B4MXB4"/>
<evidence type="ECO:0000256" key="1">
    <source>
        <dbReference type="SAM" id="MobiDB-lite"/>
    </source>
</evidence>
<dbReference type="AlphaFoldDB" id="B4MXB4"/>
<dbReference type="KEGG" id="dwi:6643140"/>
<reference evidence="2 3" key="1">
    <citation type="journal article" date="2007" name="Nature">
        <title>Evolution of genes and genomes on the Drosophila phylogeny.</title>
        <authorList>
            <consortium name="Drosophila 12 Genomes Consortium"/>
            <person name="Clark A.G."/>
            <person name="Eisen M.B."/>
            <person name="Smith D.R."/>
            <person name="Bergman C.M."/>
            <person name="Oliver B."/>
            <person name="Markow T.A."/>
            <person name="Kaufman T.C."/>
            <person name="Kellis M."/>
            <person name="Gelbart W."/>
            <person name="Iyer V.N."/>
            <person name="Pollard D.A."/>
            <person name="Sackton T.B."/>
            <person name="Larracuente A.M."/>
            <person name="Singh N.D."/>
            <person name="Abad J.P."/>
            <person name="Abt D.N."/>
            <person name="Adryan B."/>
            <person name="Aguade M."/>
            <person name="Akashi H."/>
            <person name="Anderson W.W."/>
            <person name="Aquadro C.F."/>
            <person name="Ardell D.H."/>
            <person name="Arguello R."/>
            <person name="Artieri C.G."/>
            <person name="Barbash D.A."/>
            <person name="Barker D."/>
            <person name="Barsanti P."/>
            <person name="Batterham P."/>
            <person name="Batzoglou S."/>
            <person name="Begun D."/>
            <person name="Bhutkar A."/>
            <person name="Blanco E."/>
            <person name="Bosak S.A."/>
            <person name="Bradley R.K."/>
            <person name="Brand A.D."/>
            <person name="Brent M.R."/>
            <person name="Brooks A.N."/>
            <person name="Brown R.H."/>
            <person name="Butlin R.K."/>
            <person name="Caggese C."/>
            <person name="Calvi B.R."/>
            <person name="Bernardo de Carvalho A."/>
            <person name="Caspi A."/>
            <person name="Castrezana S."/>
            <person name="Celniker S.E."/>
            <person name="Chang J.L."/>
            <person name="Chapple C."/>
            <person name="Chatterji S."/>
            <person name="Chinwalla A."/>
            <person name="Civetta A."/>
            <person name="Clifton S.W."/>
            <person name="Comeron J.M."/>
            <person name="Costello J.C."/>
            <person name="Coyne J.A."/>
            <person name="Daub J."/>
            <person name="David R.G."/>
            <person name="Delcher A.L."/>
            <person name="Delehaunty K."/>
            <person name="Do C.B."/>
            <person name="Ebling H."/>
            <person name="Edwards K."/>
            <person name="Eickbush T."/>
            <person name="Evans J.D."/>
            <person name="Filipski A."/>
            <person name="Findeiss S."/>
            <person name="Freyhult E."/>
            <person name="Fulton L."/>
            <person name="Fulton R."/>
            <person name="Garcia A.C."/>
            <person name="Gardiner A."/>
            <person name="Garfield D.A."/>
            <person name="Garvin B.E."/>
            <person name="Gibson G."/>
            <person name="Gilbert D."/>
            <person name="Gnerre S."/>
            <person name="Godfrey J."/>
            <person name="Good R."/>
            <person name="Gotea V."/>
            <person name="Gravely B."/>
            <person name="Greenberg A.J."/>
            <person name="Griffiths-Jones S."/>
            <person name="Gross S."/>
            <person name="Guigo R."/>
            <person name="Gustafson E.A."/>
            <person name="Haerty W."/>
            <person name="Hahn M.W."/>
            <person name="Halligan D.L."/>
            <person name="Halpern A.L."/>
            <person name="Halter G.M."/>
            <person name="Han M.V."/>
            <person name="Heger A."/>
            <person name="Hillier L."/>
            <person name="Hinrichs A.S."/>
            <person name="Holmes I."/>
            <person name="Hoskins R.A."/>
            <person name="Hubisz M.J."/>
            <person name="Hultmark D."/>
            <person name="Huntley M.A."/>
            <person name="Jaffe D.B."/>
            <person name="Jagadeeshan S."/>
            <person name="Jeck W.R."/>
            <person name="Johnson J."/>
            <person name="Jones C.D."/>
            <person name="Jordan W.C."/>
            <person name="Karpen G.H."/>
            <person name="Kataoka E."/>
            <person name="Keightley P.D."/>
            <person name="Kheradpour P."/>
            <person name="Kirkness E.F."/>
            <person name="Koerich L.B."/>
            <person name="Kristiansen K."/>
            <person name="Kudrna D."/>
            <person name="Kulathinal R.J."/>
            <person name="Kumar S."/>
            <person name="Kwok R."/>
            <person name="Lander E."/>
            <person name="Langley C.H."/>
            <person name="Lapoint R."/>
            <person name="Lazzaro B.P."/>
            <person name="Lee S.J."/>
            <person name="Levesque L."/>
            <person name="Li R."/>
            <person name="Lin C.F."/>
            <person name="Lin M.F."/>
            <person name="Lindblad-Toh K."/>
            <person name="Llopart A."/>
            <person name="Long M."/>
            <person name="Low L."/>
            <person name="Lozovsky E."/>
            <person name="Lu J."/>
            <person name="Luo M."/>
            <person name="Machado C.A."/>
            <person name="Makalowski W."/>
            <person name="Marzo M."/>
            <person name="Matsuda M."/>
            <person name="Matzkin L."/>
            <person name="McAllister B."/>
            <person name="McBride C.S."/>
            <person name="McKernan B."/>
            <person name="McKernan K."/>
            <person name="Mendez-Lago M."/>
            <person name="Minx P."/>
            <person name="Mollenhauer M.U."/>
            <person name="Montooth K."/>
            <person name="Mount S.M."/>
            <person name="Mu X."/>
            <person name="Myers E."/>
            <person name="Negre B."/>
            <person name="Newfeld S."/>
            <person name="Nielsen R."/>
            <person name="Noor M.A."/>
            <person name="O'Grady P."/>
            <person name="Pachter L."/>
            <person name="Papaceit M."/>
            <person name="Parisi M.J."/>
            <person name="Parisi M."/>
            <person name="Parts L."/>
            <person name="Pedersen J.S."/>
            <person name="Pesole G."/>
            <person name="Phillippy A.M."/>
            <person name="Ponting C.P."/>
            <person name="Pop M."/>
            <person name="Porcelli D."/>
            <person name="Powell J.R."/>
            <person name="Prohaska S."/>
            <person name="Pruitt K."/>
            <person name="Puig M."/>
            <person name="Quesneville H."/>
            <person name="Ram K.R."/>
            <person name="Rand D."/>
            <person name="Rasmussen M.D."/>
            <person name="Reed L.K."/>
            <person name="Reenan R."/>
            <person name="Reily A."/>
            <person name="Remington K.A."/>
            <person name="Rieger T.T."/>
            <person name="Ritchie M.G."/>
            <person name="Robin C."/>
            <person name="Rogers Y.H."/>
            <person name="Rohde C."/>
            <person name="Rozas J."/>
            <person name="Rubenfield M.J."/>
            <person name="Ruiz A."/>
            <person name="Russo S."/>
            <person name="Salzberg S.L."/>
            <person name="Sanchez-Gracia A."/>
            <person name="Saranga D.J."/>
            <person name="Sato H."/>
            <person name="Schaeffer S.W."/>
            <person name="Schatz M.C."/>
            <person name="Schlenke T."/>
            <person name="Schwartz R."/>
            <person name="Segarra C."/>
            <person name="Singh R.S."/>
            <person name="Sirot L."/>
            <person name="Sirota M."/>
            <person name="Sisneros N.B."/>
            <person name="Smith C.D."/>
            <person name="Smith T.F."/>
            <person name="Spieth J."/>
            <person name="Stage D.E."/>
            <person name="Stark A."/>
            <person name="Stephan W."/>
            <person name="Strausberg R.L."/>
            <person name="Strempel S."/>
            <person name="Sturgill D."/>
            <person name="Sutton G."/>
            <person name="Sutton G.G."/>
            <person name="Tao W."/>
            <person name="Teichmann S."/>
            <person name="Tobari Y.N."/>
            <person name="Tomimura Y."/>
            <person name="Tsolas J.M."/>
            <person name="Valente V.L."/>
            <person name="Venter E."/>
            <person name="Venter J.C."/>
            <person name="Vicario S."/>
            <person name="Vieira F.G."/>
            <person name="Vilella A.J."/>
            <person name="Villasante A."/>
            <person name="Walenz B."/>
            <person name="Wang J."/>
            <person name="Wasserman M."/>
            <person name="Watts T."/>
            <person name="Wilson D."/>
            <person name="Wilson R.K."/>
            <person name="Wing R.A."/>
            <person name="Wolfner M.F."/>
            <person name="Wong A."/>
            <person name="Wong G.K."/>
            <person name="Wu C.I."/>
            <person name="Wu G."/>
            <person name="Yamamoto D."/>
            <person name="Yang H.P."/>
            <person name="Yang S.P."/>
            <person name="Yorke J.A."/>
            <person name="Yoshida K."/>
            <person name="Zdobnov E."/>
            <person name="Zhang P."/>
            <person name="Zhang Y."/>
            <person name="Zimin A.V."/>
            <person name="Baldwin J."/>
            <person name="Abdouelleil A."/>
            <person name="Abdulkadir J."/>
            <person name="Abebe A."/>
            <person name="Abera B."/>
            <person name="Abreu J."/>
            <person name="Acer S.C."/>
            <person name="Aftuck L."/>
            <person name="Alexander A."/>
            <person name="An P."/>
            <person name="Anderson E."/>
            <person name="Anderson S."/>
            <person name="Arachi H."/>
            <person name="Azer M."/>
            <person name="Bachantsang P."/>
            <person name="Barry A."/>
            <person name="Bayul T."/>
            <person name="Berlin A."/>
            <person name="Bessette D."/>
            <person name="Bloom T."/>
            <person name="Blye J."/>
            <person name="Boguslavskiy L."/>
            <person name="Bonnet C."/>
            <person name="Boukhgalter B."/>
            <person name="Bourzgui I."/>
            <person name="Brown A."/>
            <person name="Cahill P."/>
            <person name="Channer S."/>
            <person name="Cheshatsang Y."/>
            <person name="Chuda L."/>
            <person name="Citroen M."/>
            <person name="Collymore A."/>
            <person name="Cooke P."/>
            <person name="Costello M."/>
            <person name="D'Aco K."/>
            <person name="Daza R."/>
            <person name="De Haan G."/>
            <person name="DeGray S."/>
            <person name="DeMaso C."/>
            <person name="Dhargay N."/>
            <person name="Dooley K."/>
            <person name="Dooley E."/>
            <person name="Doricent M."/>
            <person name="Dorje P."/>
            <person name="Dorjee K."/>
            <person name="Dupes A."/>
            <person name="Elong R."/>
            <person name="Falk J."/>
            <person name="Farina A."/>
            <person name="Faro S."/>
            <person name="Ferguson D."/>
            <person name="Fisher S."/>
            <person name="Foley C.D."/>
            <person name="Franke A."/>
            <person name="Friedrich D."/>
            <person name="Gadbois L."/>
            <person name="Gearin G."/>
            <person name="Gearin C.R."/>
            <person name="Giannoukos G."/>
            <person name="Goode T."/>
            <person name="Graham J."/>
            <person name="Grandbois E."/>
            <person name="Grewal S."/>
            <person name="Gyaltsen K."/>
            <person name="Hafez N."/>
            <person name="Hagos B."/>
            <person name="Hall J."/>
            <person name="Henson C."/>
            <person name="Hollinger A."/>
            <person name="Honan T."/>
            <person name="Huard M.D."/>
            <person name="Hughes L."/>
            <person name="Hurhula B."/>
            <person name="Husby M.E."/>
            <person name="Kamat A."/>
            <person name="Kanga B."/>
            <person name="Kashin S."/>
            <person name="Khazanovich D."/>
            <person name="Kisner P."/>
            <person name="Lance K."/>
            <person name="Lara M."/>
            <person name="Lee W."/>
            <person name="Lennon N."/>
            <person name="Letendre F."/>
            <person name="LeVine R."/>
            <person name="Lipovsky A."/>
            <person name="Liu X."/>
            <person name="Liu J."/>
            <person name="Liu S."/>
            <person name="Lokyitsang T."/>
            <person name="Lokyitsang Y."/>
            <person name="Lubonja R."/>
            <person name="Lui A."/>
            <person name="MacDonald P."/>
            <person name="Magnisalis V."/>
            <person name="Maru K."/>
            <person name="Matthews C."/>
            <person name="McCusker W."/>
            <person name="McDonough S."/>
            <person name="Mehta T."/>
            <person name="Meldrim J."/>
            <person name="Meneus L."/>
            <person name="Mihai O."/>
            <person name="Mihalev A."/>
            <person name="Mihova T."/>
            <person name="Mittelman R."/>
            <person name="Mlenga V."/>
            <person name="Montmayeur A."/>
            <person name="Mulrain L."/>
            <person name="Navidi A."/>
            <person name="Naylor J."/>
            <person name="Negash T."/>
            <person name="Nguyen T."/>
            <person name="Nguyen N."/>
            <person name="Nicol R."/>
            <person name="Norbu C."/>
            <person name="Norbu N."/>
            <person name="Novod N."/>
            <person name="O'Neill B."/>
            <person name="Osman S."/>
            <person name="Markiewicz E."/>
            <person name="Oyono O.L."/>
            <person name="Patti C."/>
            <person name="Phunkhang P."/>
            <person name="Pierre F."/>
            <person name="Priest M."/>
            <person name="Raghuraman S."/>
            <person name="Rege F."/>
            <person name="Reyes R."/>
            <person name="Rise C."/>
            <person name="Rogov P."/>
            <person name="Ross K."/>
            <person name="Ryan E."/>
            <person name="Settipalli S."/>
            <person name="Shea T."/>
            <person name="Sherpa N."/>
            <person name="Shi L."/>
            <person name="Shih D."/>
            <person name="Sparrow T."/>
            <person name="Spaulding J."/>
            <person name="Stalker J."/>
            <person name="Stange-Thomann N."/>
            <person name="Stavropoulos S."/>
            <person name="Stone C."/>
            <person name="Strader C."/>
            <person name="Tesfaye S."/>
            <person name="Thomson T."/>
            <person name="Thoulutsang Y."/>
            <person name="Thoulutsang D."/>
            <person name="Topham K."/>
            <person name="Topping I."/>
            <person name="Tsamla T."/>
            <person name="Vassiliev H."/>
            <person name="Vo A."/>
            <person name="Wangchuk T."/>
            <person name="Wangdi T."/>
            <person name="Weiand M."/>
            <person name="Wilkinson J."/>
            <person name="Wilson A."/>
            <person name="Yadav S."/>
            <person name="Young G."/>
            <person name="Yu Q."/>
            <person name="Zembek L."/>
            <person name="Zhong D."/>
            <person name="Zimmer A."/>
            <person name="Zwirko Z."/>
            <person name="Jaffe D.B."/>
            <person name="Alvarez P."/>
            <person name="Brockman W."/>
            <person name="Butler J."/>
            <person name="Chin C."/>
            <person name="Gnerre S."/>
            <person name="Grabherr M."/>
            <person name="Kleber M."/>
            <person name="Mauceli E."/>
            <person name="MacCallum I."/>
        </authorList>
    </citation>
    <scope>NUCLEOTIDE SEQUENCE [LARGE SCALE GENOMIC DNA]</scope>
    <source>
        <strain evidence="3">Tucson 14030-0811.24</strain>
    </source>
</reference>
<keyword evidence="3" id="KW-1185">Reference proteome</keyword>
<dbReference type="OrthoDB" id="7867639at2759"/>
<evidence type="ECO:0000313" key="2">
    <source>
        <dbReference type="EMBL" id="EDW76947.1"/>
    </source>
</evidence>
<name>B4MXB4_DROWI</name>
<accession>B4MXB4</accession>
<dbReference type="STRING" id="7260.B4MXB4"/>